<evidence type="ECO:0000256" key="2">
    <source>
        <dbReference type="ARBA" id="ARBA00023012"/>
    </source>
</evidence>
<keyword evidence="5" id="KW-0804">Transcription</keyword>
<dbReference type="GO" id="GO:0005829">
    <property type="term" value="C:cytosol"/>
    <property type="evidence" value="ECO:0007669"/>
    <property type="project" value="TreeGrafter"/>
</dbReference>
<feature type="domain" description="Response regulatory" evidence="6">
    <location>
        <begin position="6"/>
        <end position="119"/>
    </location>
</feature>
<dbReference type="GO" id="GO:0000976">
    <property type="term" value="F:transcription cis-regulatory region binding"/>
    <property type="evidence" value="ECO:0007669"/>
    <property type="project" value="TreeGrafter"/>
</dbReference>
<dbReference type="InterPro" id="IPR039420">
    <property type="entry name" value="WalR-like"/>
</dbReference>
<evidence type="ECO:0000256" key="3">
    <source>
        <dbReference type="ARBA" id="ARBA00023015"/>
    </source>
</evidence>
<sequence>MTDSISILIIEGEPNLKRELASALTEVGFTVADVRDYPEALLKLDEFNADIAIVDEALSNEDGREACYQLHSAFGIPVIVLGEDSSDEVWERVMEVEADLYLIKPFSYRELVARIKAILRRYKEVKGGISR</sequence>
<protein>
    <recommendedName>
        <fullName evidence="6">Response regulatory domain-containing protein</fullName>
    </recommendedName>
</protein>
<dbReference type="EMBL" id="BARW01033003">
    <property type="protein sequence ID" value="GAJ05113.1"/>
    <property type="molecule type" value="Genomic_DNA"/>
</dbReference>
<dbReference type="GO" id="GO:0006355">
    <property type="term" value="P:regulation of DNA-templated transcription"/>
    <property type="evidence" value="ECO:0007669"/>
    <property type="project" value="TreeGrafter"/>
</dbReference>
<dbReference type="InterPro" id="IPR001789">
    <property type="entry name" value="Sig_transdc_resp-reg_receiver"/>
</dbReference>
<gene>
    <name evidence="7" type="ORF">S12H4_52093</name>
</gene>
<dbReference type="Pfam" id="PF00072">
    <property type="entry name" value="Response_reg"/>
    <property type="match status" value="1"/>
</dbReference>
<proteinExistence type="predicted"/>
<keyword evidence="2" id="KW-0902">Two-component regulatory system</keyword>
<keyword evidence="1" id="KW-0597">Phosphoprotein</keyword>
<evidence type="ECO:0000259" key="6">
    <source>
        <dbReference type="PROSITE" id="PS50110"/>
    </source>
</evidence>
<dbReference type="GO" id="GO:0000156">
    <property type="term" value="F:phosphorelay response regulator activity"/>
    <property type="evidence" value="ECO:0007669"/>
    <property type="project" value="TreeGrafter"/>
</dbReference>
<dbReference type="PANTHER" id="PTHR48111:SF1">
    <property type="entry name" value="TWO-COMPONENT RESPONSE REGULATOR ORR33"/>
    <property type="match status" value="1"/>
</dbReference>
<dbReference type="Gene3D" id="3.40.50.2300">
    <property type="match status" value="1"/>
</dbReference>
<dbReference type="SMART" id="SM00448">
    <property type="entry name" value="REC"/>
    <property type="match status" value="1"/>
</dbReference>
<name>X1TIH1_9ZZZZ</name>
<dbReference type="SUPFAM" id="SSF52172">
    <property type="entry name" value="CheY-like"/>
    <property type="match status" value="1"/>
</dbReference>
<dbReference type="GO" id="GO:0032993">
    <property type="term" value="C:protein-DNA complex"/>
    <property type="evidence" value="ECO:0007669"/>
    <property type="project" value="TreeGrafter"/>
</dbReference>
<evidence type="ECO:0000256" key="5">
    <source>
        <dbReference type="ARBA" id="ARBA00023163"/>
    </source>
</evidence>
<dbReference type="PANTHER" id="PTHR48111">
    <property type="entry name" value="REGULATOR OF RPOS"/>
    <property type="match status" value="1"/>
</dbReference>
<comment type="caution">
    <text evidence="7">The sequence shown here is derived from an EMBL/GenBank/DDBJ whole genome shotgun (WGS) entry which is preliminary data.</text>
</comment>
<dbReference type="PROSITE" id="PS50110">
    <property type="entry name" value="RESPONSE_REGULATORY"/>
    <property type="match status" value="1"/>
</dbReference>
<dbReference type="AlphaFoldDB" id="X1TIH1"/>
<evidence type="ECO:0000256" key="4">
    <source>
        <dbReference type="ARBA" id="ARBA00023125"/>
    </source>
</evidence>
<keyword evidence="3" id="KW-0805">Transcription regulation</keyword>
<evidence type="ECO:0000256" key="1">
    <source>
        <dbReference type="ARBA" id="ARBA00022553"/>
    </source>
</evidence>
<dbReference type="InterPro" id="IPR011006">
    <property type="entry name" value="CheY-like_superfamily"/>
</dbReference>
<keyword evidence="4" id="KW-0238">DNA-binding</keyword>
<accession>X1TIH1</accession>
<evidence type="ECO:0000313" key="7">
    <source>
        <dbReference type="EMBL" id="GAJ05113.1"/>
    </source>
</evidence>
<reference evidence="7" key="1">
    <citation type="journal article" date="2014" name="Front. Microbiol.">
        <title>High frequency of phylogenetically diverse reductive dehalogenase-homologous genes in deep subseafloor sedimentary metagenomes.</title>
        <authorList>
            <person name="Kawai M."/>
            <person name="Futagami T."/>
            <person name="Toyoda A."/>
            <person name="Takaki Y."/>
            <person name="Nishi S."/>
            <person name="Hori S."/>
            <person name="Arai W."/>
            <person name="Tsubouchi T."/>
            <person name="Morono Y."/>
            <person name="Uchiyama I."/>
            <person name="Ito T."/>
            <person name="Fujiyama A."/>
            <person name="Inagaki F."/>
            <person name="Takami H."/>
        </authorList>
    </citation>
    <scope>NUCLEOTIDE SEQUENCE</scope>
    <source>
        <strain evidence="7">Expedition CK06-06</strain>
    </source>
</reference>
<organism evidence="7">
    <name type="scientific">marine sediment metagenome</name>
    <dbReference type="NCBI Taxonomy" id="412755"/>
    <lineage>
        <taxon>unclassified sequences</taxon>
        <taxon>metagenomes</taxon>
        <taxon>ecological metagenomes</taxon>
    </lineage>
</organism>